<evidence type="ECO:0000313" key="1">
    <source>
        <dbReference type="EMBL" id="KKL25911.1"/>
    </source>
</evidence>
<protein>
    <submittedName>
        <fullName evidence="1">Uncharacterized protein</fullName>
    </submittedName>
</protein>
<sequence length="205" mass="24793">MPKYIHVKNLEKYHPKYKDRNLVWCKVYFTMIDGDPEFEMIDEIDKWRFLAFVILELKSKKPIPLDNVYLSRKGFDLKKRPISKTIEVLHEFIEVRNIMLHNNEATKISTENPVTHIREEKRRIDKNIVDKEKYLDFVFLTKNEHEKLINKFGDVIANEWIGTLNEGIGSKGYKYDSHYHTILAWYRKKEKEDKKETDDKDERVW</sequence>
<gene>
    <name evidence="1" type="ORF">LCGC14_2400580</name>
</gene>
<organism evidence="1">
    <name type="scientific">marine sediment metagenome</name>
    <dbReference type="NCBI Taxonomy" id="412755"/>
    <lineage>
        <taxon>unclassified sequences</taxon>
        <taxon>metagenomes</taxon>
        <taxon>ecological metagenomes</taxon>
    </lineage>
</organism>
<dbReference type="AlphaFoldDB" id="A0A0F9E7V0"/>
<proteinExistence type="predicted"/>
<comment type="caution">
    <text evidence="1">The sequence shown here is derived from an EMBL/GenBank/DDBJ whole genome shotgun (WGS) entry which is preliminary data.</text>
</comment>
<accession>A0A0F9E7V0</accession>
<name>A0A0F9E7V0_9ZZZZ</name>
<reference evidence="1" key="1">
    <citation type="journal article" date="2015" name="Nature">
        <title>Complex archaea that bridge the gap between prokaryotes and eukaryotes.</title>
        <authorList>
            <person name="Spang A."/>
            <person name="Saw J.H."/>
            <person name="Jorgensen S.L."/>
            <person name="Zaremba-Niedzwiedzka K."/>
            <person name="Martijn J."/>
            <person name="Lind A.E."/>
            <person name="van Eijk R."/>
            <person name="Schleper C."/>
            <person name="Guy L."/>
            <person name="Ettema T.J."/>
        </authorList>
    </citation>
    <scope>NUCLEOTIDE SEQUENCE</scope>
</reference>
<dbReference type="EMBL" id="LAZR01036037">
    <property type="protein sequence ID" value="KKL25911.1"/>
    <property type="molecule type" value="Genomic_DNA"/>
</dbReference>